<keyword evidence="2" id="KW-0472">Membrane</keyword>
<feature type="transmembrane region" description="Helical" evidence="2">
    <location>
        <begin position="205"/>
        <end position="238"/>
    </location>
</feature>
<proteinExistence type="predicted"/>
<organism evidence="3 4">
    <name type="scientific">Georgenia halophila</name>
    <dbReference type="NCBI Taxonomy" id="620889"/>
    <lineage>
        <taxon>Bacteria</taxon>
        <taxon>Bacillati</taxon>
        <taxon>Actinomycetota</taxon>
        <taxon>Actinomycetes</taxon>
        <taxon>Micrococcales</taxon>
        <taxon>Bogoriellaceae</taxon>
        <taxon>Georgenia</taxon>
    </lineage>
</organism>
<evidence type="ECO:0000256" key="1">
    <source>
        <dbReference type="SAM" id="MobiDB-lite"/>
    </source>
</evidence>
<keyword evidence="4" id="KW-1185">Reference proteome</keyword>
<evidence type="ECO:0000313" key="4">
    <source>
        <dbReference type="Proteomes" id="UP001500622"/>
    </source>
</evidence>
<dbReference type="Proteomes" id="UP001500622">
    <property type="component" value="Unassembled WGS sequence"/>
</dbReference>
<evidence type="ECO:0000313" key="3">
    <source>
        <dbReference type="EMBL" id="GAA4429363.1"/>
    </source>
</evidence>
<reference evidence="4" key="1">
    <citation type="journal article" date="2019" name="Int. J. Syst. Evol. Microbiol.">
        <title>The Global Catalogue of Microorganisms (GCM) 10K type strain sequencing project: providing services to taxonomists for standard genome sequencing and annotation.</title>
        <authorList>
            <consortium name="The Broad Institute Genomics Platform"/>
            <consortium name="The Broad Institute Genome Sequencing Center for Infectious Disease"/>
            <person name="Wu L."/>
            <person name="Ma J."/>
        </authorList>
    </citation>
    <scope>NUCLEOTIDE SEQUENCE [LARGE SCALE GENOMIC DNA]</scope>
    <source>
        <strain evidence="4">JCM 17810</strain>
    </source>
</reference>
<keyword evidence="2" id="KW-1133">Transmembrane helix</keyword>
<feature type="compositionally biased region" description="Basic and acidic residues" evidence="1">
    <location>
        <begin position="142"/>
        <end position="153"/>
    </location>
</feature>
<gene>
    <name evidence="3" type="ORF">GCM10023169_31660</name>
</gene>
<keyword evidence="2" id="KW-0812">Transmembrane</keyword>
<dbReference type="EMBL" id="BAABGN010000012">
    <property type="protein sequence ID" value="GAA4429363.1"/>
    <property type="molecule type" value="Genomic_DNA"/>
</dbReference>
<comment type="caution">
    <text evidence="3">The sequence shown here is derived from an EMBL/GenBank/DDBJ whole genome shotgun (WGS) entry which is preliminary data.</text>
</comment>
<accession>A0ABP8LJ52</accession>
<evidence type="ECO:0000256" key="2">
    <source>
        <dbReference type="SAM" id="Phobius"/>
    </source>
</evidence>
<evidence type="ECO:0008006" key="5">
    <source>
        <dbReference type="Google" id="ProtNLM"/>
    </source>
</evidence>
<protein>
    <recommendedName>
        <fullName evidence="5">WXG100 family type VII secretion target</fullName>
    </recommendedName>
</protein>
<feature type="region of interest" description="Disordered" evidence="1">
    <location>
        <begin position="126"/>
        <end position="153"/>
    </location>
</feature>
<dbReference type="RefSeq" id="WP_345217233.1">
    <property type="nucleotide sequence ID" value="NZ_BAABGN010000012.1"/>
</dbReference>
<sequence length="402" mass="42892">MVYMPPSPRGRNIEQVEGSADEIVERGDAIATLGQQMLDSADTLETIATRAIGDGTQKGQAIEKLKESVGDSYNTLREAGQLYEPVGPVIKKYGEELAAVQPSIKTHVENCESLWSTYVGLPGEVEPRGTGGLFEPDEDSPEAEKQAEEDAAKKQAYEEWEGEAQLFDSSYDTWETAFEDAASSITDEMAGTIEDSFWDTIGDFLGVAALILGVAAMFIGGWVIAAIAVAVGAAFLFVTYMQYTKGEKTLMDIGLAGLAILPVGKIANLTKLAHGGRGLKAFGEGALGNIAKLKPANGLQRLSGKIFKEKPFVFNGWGGGLKNATLGSLGRSSVRADHMRLYTGQAGRQAFLGGGREIVKIASTADLSLRFMGNLAGWSGRVAGLPDSDWKDPFPKWTGALL</sequence>
<name>A0ABP8LJ52_9MICO</name>